<dbReference type="Pfam" id="PF12937">
    <property type="entry name" value="F-box-like"/>
    <property type="match status" value="1"/>
</dbReference>
<dbReference type="EMBL" id="BPQB01000189">
    <property type="protein sequence ID" value="GJF00718.1"/>
    <property type="molecule type" value="Genomic_DNA"/>
</dbReference>
<comment type="caution">
    <text evidence="2">The sequence shown here is derived from an EMBL/GenBank/DDBJ whole genome shotgun (WGS) entry which is preliminary data.</text>
</comment>
<dbReference type="InterPro" id="IPR001810">
    <property type="entry name" value="F-box_dom"/>
</dbReference>
<evidence type="ECO:0000313" key="3">
    <source>
        <dbReference type="Proteomes" id="UP000703269"/>
    </source>
</evidence>
<sequence length="539" mass="60253">MPSSSSPTSPLVAGLPDELLSKVFQACNPPPPDADVIEANCEFEDVNYDIQLLHLKQVCRRWKVLVEESPLLWTHISLAFQHADYISEALQRSKECLLVVHSAPGYSTGHSRYGERKVKSDERQAELLVGLLRKHLHRIRVLAVAHTVQKAIGGGLQPGDLSQATALEHFLLPTSSQLFENSVWIAILLSAPKLRAMRCFGYLSQSAWQKFVSVQYQFLDTLCIGDTNPQTLPGIPTMISLLRNLPLLQHLTLLDYREERNESFVRDSVELPMLRLLMIVECCHRMAYRLISNMVLPLDCRVAFIGGYEDNITATDAPCIMDAARRISATVRPHDLQRLEVSAWRSNQLVLCAFSALAPECAQHIPIPSLPGLAPRFLEQLGWTYVTELCLPSCGHMLTCKNSGRPWSPTGERELMALCRILGSVTSLTVNCCFCKAQLPFLASLIGPRTADGSSLFPKLDILVLHITPVSHNPKDYIESCRIGFAKALETAVRRRQASSDTHIDYLTLTSPECADVVPNKIVDRLEKIVRSFNIIENW</sequence>
<evidence type="ECO:0000313" key="2">
    <source>
        <dbReference type="EMBL" id="GJF00718.1"/>
    </source>
</evidence>
<reference evidence="2 3" key="1">
    <citation type="submission" date="2021-08" db="EMBL/GenBank/DDBJ databases">
        <title>Draft Genome Sequence of Phanerochaete sordida strain YK-624.</title>
        <authorList>
            <person name="Mori T."/>
            <person name="Dohra H."/>
            <person name="Suzuki T."/>
            <person name="Kawagishi H."/>
            <person name="Hirai H."/>
        </authorList>
    </citation>
    <scope>NUCLEOTIDE SEQUENCE [LARGE SCALE GENOMIC DNA]</scope>
    <source>
        <strain evidence="2 3">YK-624</strain>
    </source>
</reference>
<gene>
    <name evidence="2" type="ORF">PsYK624_170160</name>
</gene>
<dbReference type="Proteomes" id="UP000703269">
    <property type="component" value="Unassembled WGS sequence"/>
</dbReference>
<evidence type="ECO:0000259" key="1">
    <source>
        <dbReference type="Pfam" id="PF12937"/>
    </source>
</evidence>
<organism evidence="2 3">
    <name type="scientific">Phanerochaete sordida</name>
    <dbReference type="NCBI Taxonomy" id="48140"/>
    <lineage>
        <taxon>Eukaryota</taxon>
        <taxon>Fungi</taxon>
        <taxon>Dikarya</taxon>
        <taxon>Basidiomycota</taxon>
        <taxon>Agaricomycotina</taxon>
        <taxon>Agaricomycetes</taxon>
        <taxon>Polyporales</taxon>
        <taxon>Phanerochaetaceae</taxon>
        <taxon>Phanerochaete</taxon>
    </lineage>
</organism>
<dbReference type="OrthoDB" id="2269034at2759"/>
<name>A0A9P3GSI6_9APHY</name>
<feature type="domain" description="F-box" evidence="1">
    <location>
        <begin position="14"/>
        <end position="78"/>
    </location>
</feature>
<proteinExistence type="predicted"/>
<protein>
    <submittedName>
        <fullName evidence="2">F-box protein</fullName>
    </submittedName>
</protein>
<dbReference type="Gene3D" id="1.20.1280.50">
    <property type="match status" value="1"/>
</dbReference>
<accession>A0A9P3GSI6</accession>
<keyword evidence="3" id="KW-1185">Reference proteome</keyword>
<dbReference type="AlphaFoldDB" id="A0A9P3GSI6"/>